<dbReference type="PROSITE" id="PS50853">
    <property type="entry name" value="FN3"/>
    <property type="match status" value="1"/>
</dbReference>
<dbReference type="Pfam" id="PF00041">
    <property type="entry name" value="fn3"/>
    <property type="match status" value="1"/>
</dbReference>
<dbReference type="SMART" id="SM00060">
    <property type="entry name" value="FN3"/>
    <property type="match status" value="1"/>
</dbReference>
<evidence type="ECO:0000259" key="6">
    <source>
        <dbReference type="PROSITE" id="PS50853"/>
    </source>
</evidence>
<feature type="domain" description="Fibronectin type-III" evidence="6">
    <location>
        <begin position="7"/>
        <end position="96"/>
    </location>
</feature>
<evidence type="ECO:0000256" key="5">
    <source>
        <dbReference type="SAM" id="MobiDB-lite"/>
    </source>
</evidence>
<dbReference type="PANTHER" id="PTHR19836:SF19">
    <property type="entry name" value="SMALL RIBOSOMAL SUBUNIT PROTEIN US14M"/>
    <property type="match status" value="1"/>
</dbReference>
<dbReference type="InterPro" id="IPR003961">
    <property type="entry name" value="FN3_dom"/>
</dbReference>
<keyword evidence="3" id="KW-0687">Ribonucleoprotein</keyword>
<dbReference type="InterPro" id="IPR013783">
    <property type="entry name" value="Ig-like_fold"/>
</dbReference>
<dbReference type="SUPFAM" id="SSF57716">
    <property type="entry name" value="Glucocorticoid receptor-like (DNA-binding domain)"/>
    <property type="match status" value="1"/>
</dbReference>
<accession>A0AA40HEM0</accession>
<dbReference type="EMBL" id="JAULJE010000022">
    <property type="protein sequence ID" value="KAK1329241.1"/>
    <property type="molecule type" value="Genomic_DNA"/>
</dbReference>
<comment type="similarity">
    <text evidence="1">Belongs to the universal ribosomal protein uS14 family.</text>
</comment>
<keyword evidence="2" id="KW-0689">Ribosomal protein</keyword>
<dbReference type="GO" id="GO:0006412">
    <property type="term" value="P:translation"/>
    <property type="evidence" value="ECO:0007669"/>
    <property type="project" value="InterPro"/>
</dbReference>
<dbReference type="Gene3D" id="2.60.40.10">
    <property type="entry name" value="Immunoglobulins"/>
    <property type="match status" value="1"/>
</dbReference>
<keyword evidence="8" id="KW-1185">Reference proteome</keyword>
<dbReference type="AlphaFoldDB" id="A0AA40HEM0"/>
<evidence type="ECO:0000313" key="8">
    <source>
        <dbReference type="Proteomes" id="UP001177744"/>
    </source>
</evidence>
<dbReference type="FunFam" id="1.10.287.1480:FF:000001">
    <property type="entry name" value="30S ribosomal protein S14"/>
    <property type="match status" value="1"/>
</dbReference>
<evidence type="ECO:0000313" key="7">
    <source>
        <dbReference type="EMBL" id="KAK1329241.1"/>
    </source>
</evidence>
<dbReference type="Gene3D" id="1.10.287.1480">
    <property type="match status" value="1"/>
</dbReference>
<feature type="region of interest" description="Disordered" evidence="5">
    <location>
        <begin position="93"/>
        <end position="123"/>
    </location>
</feature>
<gene>
    <name evidence="7" type="ORF">QTO34_011421</name>
</gene>
<name>A0AA40HEM0_CNENI</name>
<dbReference type="CDD" id="cd00063">
    <property type="entry name" value="FN3"/>
    <property type="match status" value="1"/>
</dbReference>
<dbReference type="GO" id="GO:0003735">
    <property type="term" value="F:structural constituent of ribosome"/>
    <property type="evidence" value="ECO:0007669"/>
    <property type="project" value="InterPro"/>
</dbReference>
<dbReference type="FunFam" id="2.60.40.10:FF:000156">
    <property type="entry name" value="Tenascin N"/>
    <property type="match status" value="1"/>
</dbReference>
<dbReference type="Pfam" id="PF00253">
    <property type="entry name" value="Ribosomal_S14"/>
    <property type="match status" value="1"/>
</dbReference>
<comment type="caution">
    <text evidence="7">The sequence shown here is derived from an EMBL/GenBank/DDBJ whole genome shotgun (WGS) entry which is preliminary data.</text>
</comment>
<proteinExistence type="inferred from homology"/>
<feature type="compositionally biased region" description="Low complexity" evidence="5">
    <location>
        <begin position="100"/>
        <end position="111"/>
    </location>
</feature>
<sequence>MSKEIDSPQNLVTNQVTETRATISWEPVQAVFDRYTVRYTSADGDTREVPVGKEQSSTVLTGLRPGVEYTVHVWAEKGGRESQKADTKALTEAGITAGKRSSSGGSLSHLRGSTKEQRAKWTRPKVTHCTHSVALGLLGDLEGHLIMQRLRPVLASAGLTLRLYRGHAPYGPGPTLRVSIKLQWFDFAANNMATSMLGSLLRTVRQMVPSSASGQVRGYYVDWRMLRDVKRRKMAYEYADERLRINSIRKNTILPKYLQEVADEEIAALPRDSCPVRIRNRCVMTSRPRGVKRRWRLSRIVFRHLADHGQMSGVQRAMW</sequence>
<evidence type="ECO:0000256" key="4">
    <source>
        <dbReference type="ARBA" id="ARBA00083755"/>
    </source>
</evidence>
<protein>
    <recommendedName>
        <fullName evidence="4">28S ribosomal protein S14, mitochondrial</fullName>
    </recommendedName>
</protein>
<evidence type="ECO:0000256" key="1">
    <source>
        <dbReference type="ARBA" id="ARBA00009083"/>
    </source>
</evidence>
<dbReference type="PANTHER" id="PTHR19836">
    <property type="entry name" value="30S RIBOSOMAL PROTEIN S14"/>
    <property type="match status" value="1"/>
</dbReference>
<dbReference type="SUPFAM" id="SSF49265">
    <property type="entry name" value="Fibronectin type III"/>
    <property type="match status" value="1"/>
</dbReference>
<dbReference type="Proteomes" id="UP001177744">
    <property type="component" value="Unassembled WGS sequence"/>
</dbReference>
<organism evidence="7 8">
    <name type="scientific">Cnephaeus nilssonii</name>
    <name type="common">Northern bat</name>
    <name type="synonym">Eptesicus nilssonii</name>
    <dbReference type="NCBI Taxonomy" id="3371016"/>
    <lineage>
        <taxon>Eukaryota</taxon>
        <taxon>Metazoa</taxon>
        <taxon>Chordata</taxon>
        <taxon>Craniata</taxon>
        <taxon>Vertebrata</taxon>
        <taxon>Euteleostomi</taxon>
        <taxon>Mammalia</taxon>
        <taxon>Eutheria</taxon>
        <taxon>Laurasiatheria</taxon>
        <taxon>Chiroptera</taxon>
        <taxon>Yangochiroptera</taxon>
        <taxon>Vespertilionidae</taxon>
        <taxon>Cnephaeus</taxon>
    </lineage>
</organism>
<dbReference type="InterPro" id="IPR001209">
    <property type="entry name" value="Ribosomal_uS14"/>
</dbReference>
<dbReference type="GO" id="GO:0005763">
    <property type="term" value="C:mitochondrial small ribosomal subunit"/>
    <property type="evidence" value="ECO:0007669"/>
    <property type="project" value="TreeGrafter"/>
</dbReference>
<dbReference type="InterPro" id="IPR036116">
    <property type="entry name" value="FN3_sf"/>
</dbReference>
<evidence type="ECO:0000256" key="2">
    <source>
        <dbReference type="ARBA" id="ARBA00022980"/>
    </source>
</evidence>
<evidence type="ECO:0000256" key="3">
    <source>
        <dbReference type="ARBA" id="ARBA00023274"/>
    </source>
</evidence>
<reference evidence="7" key="1">
    <citation type="submission" date="2023-06" db="EMBL/GenBank/DDBJ databases">
        <title>Reference genome for the Northern bat (Eptesicus nilssonii), a most northern bat species.</title>
        <authorList>
            <person name="Laine V.N."/>
            <person name="Pulliainen A.T."/>
            <person name="Lilley T.M."/>
        </authorList>
    </citation>
    <scope>NUCLEOTIDE SEQUENCE</scope>
    <source>
        <strain evidence="7">BLF_Eptnil</strain>
        <tissue evidence="7">Kidney</tissue>
    </source>
</reference>